<evidence type="ECO:0000313" key="1">
    <source>
        <dbReference type="EMBL" id="KAH9810129.1"/>
    </source>
</evidence>
<accession>A0A9W7SID9</accession>
<reference evidence="1 2" key="1">
    <citation type="journal article" date="2018" name="IMA Fungus">
        <title>IMA Genome-F 10: Nine draft genome sequences of Claviceps purpurea s.lat., including C. arundinis, C. humidiphila, and C. cf. spartinae, pseudomolecules for the pitch canker pathogen Fusarium circinatum, draft genome of Davidsoniella eucalypti, Grosmannia galeiformis, Quambalaria eucalypti, and Teratosphaeria destructans.</title>
        <authorList>
            <person name="Wingfield B.D."/>
            <person name="Liu M."/>
            <person name="Nguyen H.D."/>
            <person name="Lane F.A."/>
            <person name="Morgan S.W."/>
            <person name="De Vos L."/>
            <person name="Wilken P.M."/>
            <person name="Duong T.A."/>
            <person name="Aylward J."/>
            <person name="Coetzee M.P."/>
            <person name="Dadej K."/>
            <person name="De Beer Z.W."/>
            <person name="Findlay W."/>
            <person name="Havenga M."/>
            <person name="Kolarik M."/>
            <person name="Menzies J.G."/>
            <person name="Naidoo K."/>
            <person name="Pochopski O."/>
            <person name="Shoukouhi P."/>
            <person name="Santana Q.C."/>
            <person name="Seifert K.A."/>
            <person name="Soal N."/>
            <person name="Steenkamp E.T."/>
            <person name="Tatham C.T."/>
            <person name="van der Nest M.A."/>
            <person name="Wingfield M.J."/>
        </authorList>
    </citation>
    <scope>NUCLEOTIDE SEQUENCE [LARGE SCALE GENOMIC DNA]</scope>
    <source>
        <strain evidence="1">CMW44962</strain>
    </source>
</reference>
<organism evidence="1 2">
    <name type="scientific">Teratosphaeria destructans</name>
    <dbReference type="NCBI Taxonomy" id="418781"/>
    <lineage>
        <taxon>Eukaryota</taxon>
        <taxon>Fungi</taxon>
        <taxon>Dikarya</taxon>
        <taxon>Ascomycota</taxon>
        <taxon>Pezizomycotina</taxon>
        <taxon>Dothideomycetes</taxon>
        <taxon>Dothideomycetidae</taxon>
        <taxon>Mycosphaerellales</taxon>
        <taxon>Teratosphaeriaceae</taxon>
        <taxon>Teratosphaeria</taxon>
    </lineage>
</organism>
<gene>
    <name evidence="1" type="ORF">Tdes44962_MAKER01103</name>
</gene>
<evidence type="ECO:0000313" key="2">
    <source>
        <dbReference type="Proteomes" id="UP001138500"/>
    </source>
</evidence>
<protein>
    <submittedName>
        <fullName evidence="1">Uncharacterized protein</fullName>
    </submittedName>
</protein>
<comment type="caution">
    <text evidence="1">The sequence shown here is derived from an EMBL/GenBank/DDBJ whole genome shotgun (WGS) entry which is preliminary data.</text>
</comment>
<keyword evidence="2" id="KW-1185">Reference proteome</keyword>
<dbReference type="AlphaFoldDB" id="A0A9W7SID9"/>
<dbReference type="Proteomes" id="UP001138500">
    <property type="component" value="Unassembled WGS sequence"/>
</dbReference>
<proteinExistence type="predicted"/>
<reference evidence="1 2" key="2">
    <citation type="journal article" date="2021" name="Curr. Genet.">
        <title>Genetic response to nitrogen starvation in the aggressive Eucalyptus foliar pathogen Teratosphaeria destructans.</title>
        <authorList>
            <person name="Havenga M."/>
            <person name="Wingfield B.D."/>
            <person name="Wingfield M.J."/>
            <person name="Dreyer L.L."/>
            <person name="Roets F."/>
            <person name="Aylward J."/>
        </authorList>
    </citation>
    <scope>NUCLEOTIDE SEQUENCE [LARGE SCALE GENOMIC DNA]</scope>
    <source>
        <strain evidence="1">CMW44962</strain>
    </source>
</reference>
<dbReference type="EMBL" id="RIBY02002533">
    <property type="protein sequence ID" value="KAH9810129.1"/>
    <property type="molecule type" value="Genomic_DNA"/>
</dbReference>
<name>A0A9W7SID9_9PEZI</name>
<sequence length="59" mass="6092">MQAVNGAAAGNRKAVTAKPKCSASIVNIVGSGIGAISGPDRWSCKLGLYLEYGQNLEVR</sequence>